<dbReference type="EMBL" id="MU154523">
    <property type="protein sequence ID" value="KAF9501422.1"/>
    <property type="molecule type" value="Genomic_DNA"/>
</dbReference>
<feature type="region of interest" description="Disordered" evidence="1">
    <location>
        <begin position="70"/>
        <end position="108"/>
    </location>
</feature>
<feature type="region of interest" description="Disordered" evidence="1">
    <location>
        <begin position="260"/>
        <end position="330"/>
    </location>
</feature>
<comment type="caution">
    <text evidence="2">The sequence shown here is derived from an EMBL/GenBank/DDBJ whole genome shotgun (WGS) entry which is preliminary data.</text>
</comment>
<gene>
    <name evidence="2" type="ORF">BDN71DRAFT_704216</name>
</gene>
<proteinExistence type="predicted"/>
<evidence type="ECO:0000313" key="2">
    <source>
        <dbReference type="EMBL" id="KAF9501422.1"/>
    </source>
</evidence>
<protein>
    <submittedName>
        <fullName evidence="2">Uncharacterized protein</fullName>
    </submittedName>
</protein>
<accession>A0A9P6A9F7</accession>
<dbReference type="AlphaFoldDB" id="A0A9P6A9F7"/>
<feature type="compositionally biased region" description="Basic and acidic residues" evidence="1">
    <location>
        <begin position="260"/>
        <end position="271"/>
    </location>
</feature>
<organism evidence="2 3">
    <name type="scientific">Pleurotus eryngii</name>
    <name type="common">Boletus of the steppes</name>
    <dbReference type="NCBI Taxonomy" id="5323"/>
    <lineage>
        <taxon>Eukaryota</taxon>
        <taxon>Fungi</taxon>
        <taxon>Dikarya</taxon>
        <taxon>Basidiomycota</taxon>
        <taxon>Agaricomycotina</taxon>
        <taxon>Agaricomycetes</taxon>
        <taxon>Agaricomycetidae</taxon>
        <taxon>Agaricales</taxon>
        <taxon>Pleurotineae</taxon>
        <taxon>Pleurotaceae</taxon>
        <taxon>Pleurotus</taxon>
    </lineage>
</organism>
<reference evidence="2" key="1">
    <citation type="submission" date="2020-11" db="EMBL/GenBank/DDBJ databases">
        <authorList>
            <consortium name="DOE Joint Genome Institute"/>
            <person name="Ahrendt S."/>
            <person name="Riley R."/>
            <person name="Andreopoulos W."/>
            <person name="Labutti K."/>
            <person name="Pangilinan J."/>
            <person name="Ruiz-Duenas F.J."/>
            <person name="Barrasa J.M."/>
            <person name="Sanchez-Garcia M."/>
            <person name="Camarero S."/>
            <person name="Miyauchi S."/>
            <person name="Serrano A."/>
            <person name="Linde D."/>
            <person name="Babiker R."/>
            <person name="Drula E."/>
            <person name="Ayuso-Fernandez I."/>
            <person name="Pacheco R."/>
            <person name="Padilla G."/>
            <person name="Ferreira P."/>
            <person name="Barriuso J."/>
            <person name="Kellner H."/>
            <person name="Castanera R."/>
            <person name="Alfaro M."/>
            <person name="Ramirez L."/>
            <person name="Pisabarro A.G."/>
            <person name="Kuo A."/>
            <person name="Tritt A."/>
            <person name="Lipzen A."/>
            <person name="He G."/>
            <person name="Yan M."/>
            <person name="Ng V."/>
            <person name="Cullen D."/>
            <person name="Martin F."/>
            <person name="Rosso M.-N."/>
            <person name="Henrissat B."/>
            <person name="Hibbett D."/>
            <person name="Martinez A.T."/>
            <person name="Grigoriev I.V."/>
        </authorList>
    </citation>
    <scope>NUCLEOTIDE SEQUENCE</scope>
    <source>
        <strain evidence="2">ATCC 90797</strain>
    </source>
</reference>
<dbReference type="OrthoDB" id="3270863at2759"/>
<feature type="compositionally biased region" description="Basic and acidic residues" evidence="1">
    <location>
        <begin position="318"/>
        <end position="330"/>
    </location>
</feature>
<dbReference type="Proteomes" id="UP000807025">
    <property type="component" value="Unassembled WGS sequence"/>
</dbReference>
<feature type="region of interest" description="Disordered" evidence="1">
    <location>
        <begin position="1"/>
        <end position="54"/>
    </location>
</feature>
<keyword evidence="3" id="KW-1185">Reference proteome</keyword>
<feature type="compositionally biased region" description="Acidic residues" evidence="1">
    <location>
        <begin position="272"/>
        <end position="284"/>
    </location>
</feature>
<sequence>MANYTQDLQQVTPSPSPSPQLQYPRSPTQPRTRLQGRRGVITQSAPPTIPRSRHSSVLLPAFTLKKAGNAGASRINATPGSSRRDMVRTRSRSAERQPTLGDLTAGNLAQHDDGSIQTIPIAGSSLLDLATIQAIQKEQDDRRRRHLPTHAQIVEERRRNYPTNHAIRVVKRACTKLANELTVHQASFSSLEKLLKEATGTVNEATRRTREVVWLRFCLEHDMLKKVKKERKYWDGTLVGGDRVREWREFLEEVKREKEEKGKEALEKLDRELEELDGSDESGSDDGRGGSSGVKSGSESRKRARNTVDDDQQDEEQEQMKRARRDIVAS</sequence>
<name>A0A9P6A9F7_PLEER</name>
<evidence type="ECO:0000256" key="1">
    <source>
        <dbReference type="SAM" id="MobiDB-lite"/>
    </source>
</evidence>
<feature type="compositionally biased region" description="Low complexity" evidence="1">
    <location>
        <begin position="9"/>
        <end position="26"/>
    </location>
</feature>
<feature type="compositionally biased region" description="Basic and acidic residues" evidence="1">
    <location>
        <begin position="82"/>
        <end position="95"/>
    </location>
</feature>
<evidence type="ECO:0000313" key="3">
    <source>
        <dbReference type="Proteomes" id="UP000807025"/>
    </source>
</evidence>